<dbReference type="GeneID" id="64955617"/>
<accession>A0A7R7ZV68</accession>
<dbReference type="KEGG" id="aluc:AKAW2_11338A"/>
<gene>
    <name evidence="1" type="ORF">AKAW2_11338A</name>
</gene>
<evidence type="ECO:0000313" key="2">
    <source>
        <dbReference type="Proteomes" id="UP000661280"/>
    </source>
</evidence>
<name>A0A7R7ZV68_ASPKA</name>
<protein>
    <submittedName>
        <fullName evidence="1">Uncharacterized protein</fullName>
    </submittedName>
</protein>
<evidence type="ECO:0000313" key="1">
    <source>
        <dbReference type="EMBL" id="BCR94292.1"/>
    </source>
</evidence>
<dbReference type="OrthoDB" id="10605181at2759"/>
<sequence length="108" mass="12619">MEQQSLHDNLKREHPFTPETTAAYVQACKQKGLLRHISHPCRLHQGPHEARRTPKPLHFTSRYANIGVFDLREYFPESSMAMFRNTHGYSPRPRSTCCWVSFLPLRGK</sequence>
<reference evidence="1" key="1">
    <citation type="submission" date="2021-01" db="EMBL/GenBank/DDBJ databases">
        <authorList>
            <consortium name="Aspergillus luchuensis mut. kawachii IFO 4304 genome sequencing consortium"/>
            <person name="Kazuki M."/>
            <person name="Futagami T."/>
        </authorList>
    </citation>
    <scope>NUCLEOTIDE SEQUENCE</scope>
    <source>
        <strain evidence="1">IFO 4308</strain>
    </source>
</reference>
<dbReference type="EMBL" id="AP024425">
    <property type="protein sequence ID" value="BCR94292.1"/>
    <property type="molecule type" value="Genomic_DNA"/>
</dbReference>
<dbReference type="RefSeq" id="XP_041538058.1">
    <property type="nucleotide sequence ID" value="XM_041683811.1"/>
</dbReference>
<dbReference type="Proteomes" id="UP000661280">
    <property type="component" value="Chromosome 1"/>
</dbReference>
<keyword evidence="2" id="KW-1185">Reference proteome</keyword>
<organism evidence="1 2">
    <name type="scientific">Aspergillus kawachii</name>
    <name type="common">White koji mold</name>
    <name type="synonym">Aspergillus awamori var. kawachi</name>
    <dbReference type="NCBI Taxonomy" id="1069201"/>
    <lineage>
        <taxon>Eukaryota</taxon>
        <taxon>Fungi</taxon>
        <taxon>Dikarya</taxon>
        <taxon>Ascomycota</taxon>
        <taxon>Pezizomycotina</taxon>
        <taxon>Eurotiomycetes</taxon>
        <taxon>Eurotiomycetidae</taxon>
        <taxon>Eurotiales</taxon>
        <taxon>Aspergillaceae</taxon>
        <taxon>Aspergillus</taxon>
        <taxon>Aspergillus subgen. Circumdati</taxon>
    </lineage>
</organism>
<reference evidence="1" key="2">
    <citation type="submission" date="2021-02" db="EMBL/GenBank/DDBJ databases">
        <title>Aspergillus luchuensis mut. kawachii IFO 4304 genome sequence.</title>
        <authorList>
            <person name="Mori K."/>
            <person name="Kadooka C."/>
            <person name="Goto M."/>
            <person name="Futagami T."/>
        </authorList>
    </citation>
    <scope>NUCLEOTIDE SEQUENCE</scope>
    <source>
        <strain evidence="1">IFO 4308</strain>
    </source>
</reference>
<dbReference type="AlphaFoldDB" id="A0A7R7ZV68"/>
<proteinExistence type="predicted"/>